<feature type="transmembrane region" description="Helical" evidence="6">
    <location>
        <begin position="404"/>
        <end position="425"/>
    </location>
</feature>
<evidence type="ECO:0000256" key="3">
    <source>
        <dbReference type="ARBA" id="ARBA00022692"/>
    </source>
</evidence>
<evidence type="ECO:0000256" key="2">
    <source>
        <dbReference type="ARBA" id="ARBA00022475"/>
    </source>
</evidence>
<feature type="transmembrane region" description="Helical" evidence="6">
    <location>
        <begin position="254"/>
        <end position="273"/>
    </location>
</feature>
<accession>A0A3B1BVK9</accession>
<dbReference type="EMBL" id="UOGB01000117">
    <property type="protein sequence ID" value="VAX18581.1"/>
    <property type="molecule type" value="Genomic_DNA"/>
</dbReference>
<dbReference type="InterPro" id="IPR018383">
    <property type="entry name" value="UPF0324_pro"/>
</dbReference>
<dbReference type="PANTHER" id="PTHR30106">
    <property type="entry name" value="INNER MEMBRANE PROTEIN YEIH-RELATED"/>
    <property type="match status" value="1"/>
</dbReference>
<dbReference type="GO" id="GO:0005886">
    <property type="term" value="C:plasma membrane"/>
    <property type="evidence" value="ECO:0007669"/>
    <property type="project" value="UniProtKB-SubCell"/>
</dbReference>
<feature type="transmembrane region" description="Helical" evidence="6">
    <location>
        <begin position="486"/>
        <end position="504"/>
    </location>
</feature>
<feature type="transmembrane region" description="Helical" evidence="6">
    <location>
        <begin position="20"/>
        <end position="38"/>
    </location>
</feature>
<keyword evidence="5 6" id="KW-0472">Membrane</keyword>
<feature type="transmembrane region" description="Helical" evidence="6">
    <location>
        <begin position="72"/>
        <end position="93"/>
    </location>
</feature>
<sequence>MSEVNRKWHSGMTTSEDWWAVWLGLMLFAAGLTSIMGVDMVGWMAKTKTWVDPGWNHWLKPAGKAYKGMHPLVSFAATYAVFTALTCIGAYSMKLNVKKFFMGWTIIFITTWACWIIGHEGHFKALKTSQSLNNPEIYGDDVYCTTKVHKCTKEINKALKKLGVDIKKGEVPDAATASKAIDKAKHAKRLSWGLQLGGGFSFILALTVGLIIGNFFKGFAAFLKEAAKPEWYIKTAIVYLGIKIGMMSMKAAGFVFELAIAGMCATIVAYMLFWPITYWMGRRFFSLPRAASAVLSSGISICGVSAAIATAGAIRAKAVLPVMVSMLIVVFAMFELIILPGLYVAIAPDQPIVNGAAMGMTVKTDGADAAAGAILDELQRAYGARKGIHWEEGSILASAIMTKIWIDMFIGVWAFVLAIIWVYHVERKPGQSKVPVSEIWHRFPKFVIGYFFCWFVYLGIAVLGTPELMKAAHGGANIVQSPMRKMMFMLTFVSIGVITDFSKLKGMGKLTLLYAIALFGVIAPIAYIVAWIFHHGMMPPIVTP</sequence>
<keyword evidence="2" id="KW-1003">Cell membrane</keyword>
<keyword evidence="3 6" id="KW-0812">Transmembrane</keyword>
<evidence type="ECO:0000256" key="5">
    <source>
        <dbReference type="ARBA" id="ARBA00023136"/>
    </source>
</evidence>
<proteinExistence type="predicted"/>
<evidence type="ECO:0000256" key="1">
    <source>
        <dbReference type="ARBA" id="ARBA00004651"/>
    </source>
</evidence>
<protein>
    <submittedName>
        <fullName evidence="7">Putative membrane protein</fullName>
    </submittedName>
</protein>
<feature type="transmembrane region" description="Helical" evidence="6">
    <location>
        <begin position="326"/>
        <end position="346"/>
    </location>
</feature>
<dbReference type="Pfam" id="PF03601">
    <property type="entry name" value="Cons_hypoth698"/>
    <property type="match status" value="1"/>
</dbReference>
<feature type="transmembrane region" description="Helical" evidence="6">
    <location>
        <begin position="511"/>
        <end position="534"/>
    </location>
</feature>
<dbReference type="AlphaFoldDB" id="A0A3B1BVK9"/>
<feature type="transmembrane region" description="Helical" evidence="6">
    <location>
        <begin position="446"/>
        <end position="466"/>
    </location>
</feature>
<feature type="transmembrane region" description="Helical" evidence="6">
    <location>
        <begin position="99"/>
        <end position="118"/>
    </location>
</feature>
<evidence type="ECO:0000256" key="6">
    <source>
        <dbReference type="SAM" id="Phobius"/>
    </source>
</evidence>
<name>A0A3B1BVK9_9ZZZZ</name>
<evidence type="ECO:0000256" key="4">
    <source>
        <dbReference type="ARBA" id="ARBA00022989"/>
    </source>
</evidence>
<keyword evidence="4 6" id="KW-1133">Transmembrane helix</keyword>
<dbReference type="PANTHER" id="PTHR30106:SF1">
    <property type="entry name" value="UPF0324 MEMBRANE PROTEIN FN0533"/>
    <property type="match status" value="1"/>
</dbReference>
<feature type="transmembrane region" description="Helical" evidence="6">
    <location>
        <begin position="293"/>
        <end position="314"/>
    </location>
</feature>
<organism evidence="7">
    <name type="scientific">hydrothermal vent metagenome</name>
    <dbReference type="NCBI Taxonomy" id="652676"/>
    <lineage>
        <taxon>unclassified sequences</taxon>
        <taxon>metagenomes</taxon>
        <taxon>ecological metagenomes</taxon>
    </lineage>
</organism>
<comment type="subcellular location">
    <subcellularLocation>
        <location evidence="1">Cell membrane</location>
        <topology evidence="1">Multi-pass membrane protein</topology>
    </subcellularLocation>
</comment>
<gene>
    <name evidence="7" type="ORF">MNBD_NITROSPINAE03-1393</name>
</gene>
<evidence type="ECO:0000313" key="7">
    <source>
        <dbReference type="EMBL" id="VAX18581.1"/>
    </source>
</evidence>
<reference evidence="7" key="1">
    <citation type="submission" date="2018-06" db="EMBL/GenBank/DDBJ databases">
        <authorList>
            <person name="Zhirakovskaya E."/>
        </authorList>
    </citation>
    <scope>NUCLEOTIDE SEQUENCE</scope>
</reference>
<feature type="transmembrane region" description="Helical" evidence="6">
    <location>
        <begin position="192"/>
        <end position="216"/>
    </location>
</feature>